<feature type="domain" description="Large ribosomal subunit protein bL12 oligomerization" evidence="6">
    <location>
        <begin position="5"/>
        <end position="51"/>
    </location>
</feature>
<proteinExistence type="inferred from homology"/>
<dbReference type="GO" id="GO:0003729">
    <property type="term" value="F:mRNA binding"/>
    <property type="evidence" value="ECO:0007669"/>
    <property type="project" value="TreeGrafter"/>
</dbReference>
<dbReference type="EMBL" id="LYXE01000015">
    <property type="protein sequence ID" value="PDW01041.1"/>
    <property type="molecule type" value="Genomic_DNA"/>
</dbReference>
<comment type="caution">
    <text evidence="7">The sequence shown here is derived from an EMBL/GenBank/DDBJ whole genome shotgun (WGS) entry which is preliminary data.</text>
</comment>
<evidence type="ECO:0000259" key="6">
    <source>
        <dbReference type="Pfam" id="PF16320"/>
    </source>
</evidence>
<dbReference type="OrthoDB" id="9811748at2"/>
<dbReference type="InterPro" id="IPR000206">
    <property type="entry name" value="Ribosomal_bL12"/>
</dbReference>
<dbReference type="Gene3D" id="1.20.5.710">
    <property type="entry name" value="Single helix bin"/>
    <property type="match status" value="1"/>
</dbReference>
<dbReference type="InterPro" id="IPR008932">
    <property type="entry name" value="Ribosomal_bL12_oligo"/>
</dbReference>
<organism evidence="7 8">
    <name type="scientific">Candidatus Chloroploca asiatica</name>
    <dbReference type="NCBI Taxonomy" id="1506545"/>
    <lineage>
        <taxon>Bacteria</taxon>
        <taxon>Bacillati</taxon>
        <taxon>Chloroflexota</taxon>
        <taxon>Chloroflexia</taxon>
        <taxon>Chloroflexales</taxon>
        <taxon>Chloroflexineae</taxon>
        <taxon>Oscillochloridaceae</taxon>
        <taxon>Candidatus Chloroploca</taxon>
    </lineage>
</organism>
<dbReference type="SUPFAM" id="SSF54736">
    <property type="entry name" value="ClpS-like"/>
    <property type="match status" value="1"/>
</dbReference>
<evidence type="ECO:0000256" key="4">
    <source>
        <dbReference type="HAMAP-Rule" id="MF_00368"/>
    </source>
</evidence>
<dbReference type="FunFam" id="3.30.1390.10:FF:000001">
    <property type="entry name" value="50S ribosomal protein L7/L12"/>
    <property type="match status" value="1"/>
</dbReference>
<dbReference type="Pfam" id="PF00542">
    <property type="entry name" value="Ribosomal_L12"/>
    <property type="match status" value="1"/>
</dbReference>
<dbReference type="InterPro" id="IPR013823">
    <property type="entry name" value="Ribosomal_bL12_C"/>
</dbReference>
<dbReference type="AlphaFoldDB" id="A0A2H3KR83"/>
<evidence type="ECO:0000313" key="8">
    <source>
        <dbReference type="Proteomes" id="UP000220922"/>
    </source>
</evidence>
<comment type="similarity">
    <text evidence="1 4">Belongs to the bacterial ribosomal protein bL12 family.</text>
</comment>
<comment type="function">
    <text evidence="4">Forms part of the ribosomal stalk which helps the ribosome interact with GTP-bound translation factors. Is thus essential for accurate translation.</text>
</comment>
<comment type="subunit">
    <text evidence="4">Homodimer. Part of the ribosomal stalk of the 50S ribosomal subunit. Forms a multimeric L10(L12)X complex, where L10 forms an elongated spine to which 2 to 4 L12 dimers bind in a sequential fashion. Binds GTP-bound translation factors.</text>
</comment>
<dbReference type="Proteomes" id="UP000220922">
    <property type="component" value="Unassembled WGS sequence"/>
</dbReference>
<dbReference type="PANTHER" id="PTHR45987:SF4">
    <property type="entry name" value="LARGE RIBOSOMAL SUBUNIT PROTEIN BL12M"/>
    <property type="match status" value="1"/>
</dbReference>
<dbReference type="CDD" id="cd00387">
    <property type="entry name" value="Ribosomal_L7_L12"/>
    <property type="match status" value="1"/>
</dbReference>
<evidence type="ECO:0000256" key="3">
    <source>
        <dbReference type="ARBA" id="ARBA00023274"/>
    </source>
</evidence>
<dbReference type="InterPro" id="IPR036235">
    <property type="entry name" value="Ribosomal_bL12_oligo_N_sf"/>
</dbReference>
<protein>
    <recommendedName>
        <fullName evidence="4">Large ribosomal subunit protein bL12</fullName>
    </recommendedName>
</protein>
<dbReference type="GO" id="GO:0006412">
    <property type="term" value="P:translation"/>
    <property type="evidence" value="ECO:0007669"/>
    <property type="project" value="UniProtKB-UniRule"/>
</dbReference>
<evidence type="ECO:0000256" key="1">
    <source>
        <dbReference type="ARBA" id="ARBA00007197"/>
    </source>
</evidence>
<dbReference type="Pfam" id="PF16320">
    <property type="entry name" value="Ribosomal_L12_N"/>
    <property type="match status" value="1"/>
</dbReference>
<name>A0A2H3KR83_9CHLR</name>
<dbReference type="GO" id="GO:0022625">
    <property type="term" value="C:cytosolic large ribosomal subunit"/>
    <property type="evidence" value="ECO:0007669"/>
    <property type="project" value="TreeGrafter"/>
</dbReference>
<feature type="domain" description="Large ribosomal subunit protein bL12 C-terminal" evidence="5">
    <location>
        <begin position="67"/>
        <end position="133"/>
    </location>
</feature>
<accession>A0A2H3KR83</accession>
<dbReference type="HAMAP" id="MF_00368">
    <property type="entry name" value="Ribosomal_bL12"/>
    <property type="match status" value="1"/>
</dbReference>
<keyword evidence="3 4" id="KW-0687">Ribonucleoprotein</keyword>
<evidence type="ECO:0000259" key="5">
    <source>
        <dbReference type="Pfam" id="PF00542"/>
    </source>
</evidence>
<dbReference type="SUPFAM" id="SSF48300">
    <property type="entry name" value="Ribosomal protein L7/12, oligomerisation (N-terminal) domain"/>
    <property type="match status" value="1"/>
</dbReference>
<reference evidence="7 8" key="1">
    <citation type="submission" date="2016-05" db="EMBL/GenBank/DDBJ databases">
        <authorList>
            <person name="Lavstsen T."/>
            <person name="Jespersen J.S."/>
        </authorList>
    </citation>
    <scope>NUCLEOTIDE SEQUENCE [LARGE SCALE GENOMIC DNA]</scope>
    <source>
        <strain evidence="7 8">B7-9</strain>
    </source>
</reference>
<sequence length="133" mass="13894">MSSEKIAAIVESIETLNVLELVELKKTMEEKWGVTAAAPMMMGAMPMAAAAGGDAVAAAPVEEQSEFDVILQEVGANKIQVIKVVRELTSLGLKEAKDLVEAAPKSVKEAVSKEEAEAAKAKLTEVGATAAIK</sequence>
<dbReference type="InterPro" id="IPR014719">
    <property type="entry name" value="Ribosomal_bL12_C/ClpS-like"/>
</dbReference>
<evidence type="ECO:0000313" key="7">
    <source>
        <dbReference type="EMBL" id="PDW01041.1"/>
    </source>
</evidence>
<keyword evidence="2 4" id="KW-0689">Ribosomal protein</keyword>
<dbReference type="NCBIfam" id="TIGR00855">
    <property type="entry name" value="L12"/>
    <property type="match status" value="1"/>
</dbReference>
<dbReference type="RefSeq" id="WP_097650493.1">
    <property type="nucleotide sequence ID" value="NZ_LYXE01000015.1"/>
</dbReference>
<dbReference type="PANTHER" id="PTHR45987">
    <property type="entry name" value="39S RIBOSOMAL PROTEIN L12"/>
    <property type="match status" value="1"/>
</dbReference>
<gene>
    <name evidence="4" type="primary">rplL</name>
    <name evidence="7" type="ORF">A9Q02_07735</name>
</gene>
<keyword evidence="8" id="KW-1185">Reference proteome</keyword>
<dbReference type="GO" id="GO:0003735">
    <property type="term" value="F:structural constituent of ribosome"/>
    <property type="evidence" value="ECO:0007669"/>
    <property type="project" value="InterPro"/>
</dbReference>
<dbReference type="Gene3D" id="3.30.1390.10">
    <property type="match status" value="1"/>
</dbReference>
<evidence type="ECO:0000256" key="2">
    <source>
        <dbReference type="ARBA" id="ARBA00022980"/>
    </source>
</evidence>